<gene>
    <name evidence="3" type="ORF">GGR28_000172</name>
</gene>
<dbReference type="RefSeq" id="WP_183493829.1">
    <property type="nucleotide sequence ID" value="NZ_JACIFF010000001.1"/>
</dbReference>
<accession>A0A840DX43</accession>
<comment type="caution">
    <text evidence="3">The sequence shown here is derived from an EMBL/GenBank/DDBJ whole genome shotgun (WGS) entry which is preliminary data.</text>
</comment>
<evidence type="ECO:0000256" key="1">
    <source>
        <dbReference type="SAM" id="SignalP"/>
    </source>
</evidence>
<evidence type="ECO:0000259" key="2">
    <source>
        <dbReference type="PROSITE" id="PS50093"/>
    </source>
</evidence>
<feature type="signal peptide" evidence="1">
    <location>
        <begin position="1"/>
        <end position="22"/>
    </location>
</feature>
<dbReference type="SUPFAM" id="SSF49299">
    <property type="entry name" value="PKD domain"/>
    <property type="match status" value="2"/>
</dbReference>
<proteinExistence type="predicted"/>
<dbReference type="InterPro" id="IPR026341">
    <property type="entry name" value="T9SS_type_B"/>
</dbReference>
<dbReference type="SMART" id="SM00089">
    <property type="entry name" value="PKD"/>
    <property type="match status" value="2"/>
</dbReference>
<dbReference type="CDD" id="cd00146">
    <property type="entry name" value="PKD"/>
    <property type="match status" value="1"/>
</dbReference>
<organism evidence="3 4">
    <name type="scientific">Neolewinella aquimaris</name>
    <dbReference type="NCBI Taxonomy" id="1835722"/>
    <lineage>
        <taxon>Bacteria</taxon>
        <taxon>Pseudomonadati</taxon>
        <taxon>Bacteroidota</taxon>
        <taxon>Saprospiria</taxon>
        <taxon>Saprospirales</taxon>
        <taxon>Lewinellaceae</taxon>
        <taxon>Neolewinella</taxon>
    </lineage>
</organism>
<evidence type="ECO:0000313" key="3">
    <source>
        <dbReference type="EMBL" id="MBB4077571.1"/>
    </source>
</evidence>
<dbReference type="InterPro" id="IPR022409">
    <property type="entry name" value="PKD/Chitinase_dom"/>
</dbReference>
<protein>
    <submittedName>
        <fullName evidence="3">Gliding motility-associated-like protein</fullName>
    </submittedName>
</protein>
<reference evidence="3 4" key="1">
    <citation type="submission" date="2020-08" db="EMBL/GenBank/DDBJ databases">
        <title>Genomic Encyclopedia of Type Strains, Phase IV (KMG-IV): sequencing the most valuable type-strain genomes for metagenomic binning, comparative biology and taxonomic classification.</title>
        <authorList>
            <person name="Goeker M."/>
        </authorList>
    </citation>
    <scope>NUCLEOTIDE SEQUENCE [LARGE SCALE GENOMIC DNA]</scope>
    <source>
        <strain evidence="3 4">DSM 105137</strain>
    </source>
</reference>
<dbReference type="Pfam" id="PF18911">
    <property type="entry name" value="PKD_4"/>
    <property type="match status" value="1"/>
</dbReference>
<sequence length="1239" mass="134717">MNLIFLRSLAILVIVVCQQAVGQSQTFCGGENSFLLPPARTFCVNNNDSARISFNLINEGDPGDYTISFPNGTDTTYVGVDGSLQIIHDMEFICSNPPGDPIRPSRGEEFYAYRGELIITRTDCVDDDLKPQVGTYPFNIIPNPISDITINGRVCGEPPYNLSFDAKLCNDDLVKEYQWYLNGRLLPNATGKTLRDVILPTAGEYIVRLETTTFSDKCESFAFERPVIVVGEPTIELNYTVDSSALCSPVVTVTTDTRYDDVTSFMWSSSSPDVSFSDVAAPSPVITVLNSQSGTRTITLTVENEYCNSVSESFDITTYSEQRLRTTQALRACSGVPITFCDRLVYEPAPVTILWTTDDPARIEGANTACPEVTFTQGGTYELTATGTNICGDRFTETFPVTVRDDAPLQLDFSSVDTLCPGSEPLNLFHYIQGSENVSKITGPGVIGNFFNPAHLSGTVSLAVSDSCGSLYPFEIFVLSEGVYAGGDPHVCMGDSIDLYALQEGTYSGPGVSDNVFSSVGLEAGTYTIDFVSTNLCGGEGSFDITVEPIPVASFDMISDGCLGGDAGAKFPVNEPISLVNRSDAEVLCYSVLETGDKLCGSNEAVFTLPVAGMYTFQQVVAFAGGLCTDTLRQKIEVIPVFKPHYAIQIDSTDCDSILISFLNGGGTDLNTYSWTFSSGDTLQLENPTLRLLRPYSAEVLTATVTATDGCITVRDTFPINLPRRFQVSFGILNDNNTICSGDTAFLVNNSVGAFNLLATLNGGRQIDSLPTSLIIENHSEEVLKYPIRLDGTNPSCPAEYAVDTLLIAPVNTQAAFTLHYDDSCSPAQVELINHSTPGSVNRIIWGDGSTFQGIRAFDTASYTYAVERDTNFTISLSSQLCGSDTFSTNFMVRASPDASFNIAAPDGDCVDEEIIFNPVAAARGNSMAWRFGDGKTSMHHRPHHTYDTTGTYRVRLEVTNSNGCRAVDSTELVIGNYTGPALAVSIPPAVCEDAPLNLDLPNGVDNLFFDYGNDSRSGKPIDRPYQEEGEYELTVTKTDKNGCSIDTTRTIKVHPRFSVEIIPDEDLTVEFGTPLELSFRAMPARRLDSIRWYGDSVVSPYTRATTVFPSGDGVYEVMVTDEYGCLATDSIRVAVSKEYERRVYVPNIFSPNGDGRNETFGIDVKPNTVRAIRYLRIINRWGTMVYECQNCPAGNSGNGWDGTVGGKPMQSAIYLWAAEIEFADGVSKVFSGDVTLIR</sequence>
<feature type="chain" id="PRO_5032699917" evidence="1">
    <location>
        <begin position="23"/>
        <end position="1239"/>
    </location>
</feature>
<feature type="domain" description="PKD" evidence="2">
    <location>
        <begin position="898"/>
        <end position="975"/>
    </location>
</feature>
<dbReference type="EMBL" id="JACIFF010000001">
    <property type="protein sequence ID" value="MBB4077571.1"/>
    <property type="molecule type" value="Genomic_DNA"/>
</dbReference>
<dbReference type="Gene3D" id="2.60.40.10">
    <property type="entry name" value="Immunoglobulins"/>
    <property type="match status" value="1"/>
</dbReference>
<dbReference type="AlphaFoldDB" id="A0A840DX43"/>
<dbReference type="InterPro" id="IPR000601">
    <property type="entry name" value="PKD_dom"/>
</dbReference>
<keyword evidence="1" id="KW-0732">Signal</keyword>
<name>A0A840DX43_9BACT</name>
<dbReference type="NCBIfam" id="TIGR04131">
    <property type="entry name" value="Bac_Flav_CTERM"/>
    <property type="match status" value="1"/>
</dbReference>
<dbReference type="InterPro" id="IPR035986">
    <property type="entry name" value="PKD_dom_sf"/>
</dbReference>
<keyword evidence="4" id="KW-1185">Reference proteome</keyword>
<dbReference type="InterPro" id="IPR013783">
    <property type="entry name" value="Ig-like_fold"/>
</dbReference>
<dbReference type="PROSITE" id="PS50093">
    <property type="entry name" value="PKD"/>
    <property type="match status" value="1"/>
</dbReference>
<evidence type="ECO:0000313" key="4">
    <source>
        <dbReference type="Proteomes" id="UP000576209"/>
    </source>
</evidence>
<dbReference type="Pfam" id="PF13585">
    <property type="entry name" value="CHU_C"/>
    <property type="match status" value="1"/>
</dbReference>
<dbReference type="Proteomes" id="UP000576209">
    <property type="component" value="Unassembled WGS sequence"/>
</dbReference>